<feature type="compositionally biased region" description="Polar residues" evidence="1">
    <location>
        <begin position="211"/>
        <end position="227"/>
    </location>
</feature>
<evidence type="ECO:0000256" key="1">
    <source>
        <dbReference type="SAM" id="MobiDB-lite"/>
    </source>
</evidence>
<evidence type="ECO:0008006" key="4">
    <source>
        <dbReference type="Google" id="ProtNLM"/>
    </source>
</evidence>
<gene>
    <name evidence="2" type="ORF">MCHLO_14616</name>
</gene>
<dbReference type="EMBL" id="DF849581">
    <property type="protein sequence ID" value="GAT58156.1"/>
    <property type="molecule type" value="Genomic_DNA"/>
</dbReference>
<dbReference type="Proteomes" id="UP000815677">
    <property type="component" value="Unassembled WGS sequence"/>
</dbReference>
<protein>
    <recommendedName>
        <fullName evidence="4">BZIP domain-containing protein</fullName>
    </recommendedName>
</protein>
<keyword evidence="3" id="KW-1185">Reference proteome</keyword>
<feature type="region of interest" description="Disordered" evidence="1">
    <location>
        <begin position="211"/>
        <end position="255"/>
    </location>
</feature>
<sequence>MSTAFENSASASTLFVSSSSVKIAESVDRVAPNTASPLLSPPAGHNAAFGAQVSDIALLNIDFGSLGGLVASPSIYENLSGMADDDAALSSDFTSFTSGLVASPSIYECLSSLGDDEPYIAGVDVFVSGLVPSPSVYADLSSLGDEDVVSRSALTTSPSFVSDLVSSPPTYENLSSLGDDATSTGVLISGLVSSPSTYDNLSTLGNAVDSADNTTEVSTNDAPSVPTSKIAHVQEASRSCSSTSDDDKLDADTPAFAPVPREKRVRTRVASMRQRECSASTKAASARGRQSSALRISVLLKNAFRVKAETKMRSISIAKREERRRVRKERAEKELVVVREAEERTRASWCVEQARTMTQAEESRATVTDQRAGGYESVREQLSATMEGPEMEIEFEMI</sequence>
<reference evidence="2" key="1">
    <citation type="submission" date="2014-09" db="EMBL/GenBank/DDBJ databases">
        <title>Genome sequence of the luminous mushroom Mycena chlorophos for searching fungal bioluminescence genes.</title>
        <authorList>
            <person name="Tanaka Y."/>
            <person name="Kasuga D."/>
            <person name="Oba Y."/>
            <person name="Hase S."/>
            <person name="Sato K."/>
            <person name="Oba Y."/>
            <person name="Sakakibara Y."/>
        </authorList>
    </citation>
    <scope>NUCLEOTIDE SEQUENCE</scope>
</reference>
<accession>A0ABQ0M4A4</accession>
<name>A0ABQ0M4A4_MYCCL</name>
<evidence type="ECO:0000313" key="3">
    <source>
        <dbReference type="Proteomes" id="UP000815677"/>
    </source>
</evidence>
<proteinExistence type="predicted"/>
<evidence type="ECO:0000313" key="2">
    <source>
        <dbReference type="EMBL" id="GAT58156.1"/>
    </source>
</evidence>
<organism evidence="2 3">
    <name type="scientific">Mycena chlorophos</name>
    <name type="common">Agaric fungus</name>
    <name type="synonym">Agaricus chlorophos</name>
    <dbReference type="NCBI Taxonomy" id="658473"/>
    <lineage>
        <taxon>Eukaryota</taxon>
        <taxon>Fungi</taxon>
        <taxon>Dikarya</taxon>
        <taxon>Basidiomycota</taxon>
        <taxon>Agaricomycotina</taxon>
        <taxon>Agaricomycetes</taxon>
        <taxon>Agaricomycetidae</taxon>
        <taxon>Agaricales</taxon>
        <taxon>Marasmiineae</taxon>
        <taxon>Mycenaceae</taxon>
        <taxon>Mycena</taxon>
    </lineage>
</organism>